<dbReference type="InterPro" id="IPR050491">
    <property type="entry name" value="AmpC-like"/>
</dbReference>
<dbReference type="Gene3D" id="2.40.128.600">
    <property type="match status" value="1"/>
</dbReference>
<sequence>MTNMEDLYHRLSLLRPIINEICEIGGIPGASIGVAHQGRTVFSHNIGHRDIESSIPPDSNTLYGIASLTKSITASAICILVNDGKLDWTTPIVSILPELNTVDKYLTSELVITDLLTHQLGLESSNEWWFGSNGTLLMKKSQAITSFNALKKVGPFRLGTGYSNWNFVLAGEIIERLSGMSYGEFVEARIFQPLQMDRTTTTKNFQSADIENFARPYGALDDKPMVLLAPPPVLDGTIMVAAQGVQSSLNDMLKFTSALLAGCKEGDDKDSPLKLTSRQLAGHVFCEKQLIGKSYALGLMRALLPNSIGGGHEMYGNVPTIKSGGSTRIVVYHGGSQAGYTSFMSMLPEADLSVVVLTNSIGFGGPSGWIHELLLETLVDSPDKTNFIKLAKEARANYLRKIPRMLESIEQSREGTPSRPLNEFVGCYSNRSHEFVVVIRQGNDEALQVVFQGLESQAWDLRHHHHDTFTCLPSLNDIIKNAFFPYMGENAYTITFEVEDGNEVKRLLWPHKARLAPEDQYFDKMQNAGVLEGRGKQYLKEF</sequence>
<dbReference type="Gene3D" id="3.40.710.10">
    <property type="entry name" value="DD-peptidase/beta-lactamase superfamily"/>
    <property type="match status" value="1"/>
</dbReference>
<evidence type="ECO:0000259" key="3">
    <source>
        <dbReference type="Pfam" id="PF11954"/>
    </source>
</evidence>
<dbReference type="Pfam" id="PF11954">
    <property type="entry name" value="DUF3471"/>
    <property type="match status" value="1"/>
</dbReference>
<gene>
    <name evidence="4" type="ORF">N7493_010336</name>
</gene>
<dbReference type="Proteomes" id="UP001215712">
    <property type="component" value="Unassembled WGS sequence"/>
</dbReference>
<comment type="similarity">
    <text evidence="1">Belongs to the peptidase S12 family.</text>
</comment>
<feature type="domain" description="Beta-lactamase-related" evidence="2">
    <location>
        <begin position="23"/>
        <end position="360"/>
    </location>
</feature>
<protein>
    <submittedName>
        <fullName evidence="4">D-aminoacylase</fullName>
    </submittedName>
</protein>
<accession>A0AAD6HCJ1</accession>
<proteinExistence type="inferred from homology"/>
<dbReference type="PANTHER" id="PTHR46825">
    <property type="entry name" value="D-ALANYL-D-ALANINE-CARBOXYPEPTIDASE/ENDOPEPTIDASE AMPH"/>
    <property type="match status" value="1"/>
</dbReference>
<name>A0AAD6HCJ1_9EURO</name>
<keyword evidence="5" id="KW-1185">Reference proteome</keyword>
<dbReference type="InterPro" id="IPR001466">
    <property type="entry name" value="Beta-lactam-related"/>
</dbReference>
<dbReference type="InterPro" id="IPR021860">
    <property type="entry name" value="Peptidase_S12_Pab87-rel_C"/>
</dbReference>
<reference evidence="4" key="1">
    <citation type="journal article" date="2023" name="IMA Fungus">
        <title>Comparative genomic study of the Penicillium genus elucidates a diverse pangenome and 15 lateral gene transfer events.</title>
        <authorList>
            <person name="Petersen C."/>
            <person name="Sorensen T."/>
            <person name="Nielsen M.R."/>
            <person name="Sondergaard T.E."/>
            <person name="Sorensen J.L."/>
            <person name="Fitzpatrick D.A."/>
            <person name="Frisvad J.C."/>
            <person name="Nielsen K.L."/>
        </authorList>
    </citation>
    <scope>NUCLEOTIDE SEQUENCE</scope>
    <source>
        <strain evidence="4">IBT 17514</strain>
    </source>
</reference>
<dbReference type="AlphaFoldDB" id="A0AAD6HCJ1"/>
<dbReference type="EMBL" id="JAQJAN010000019">
    <property type="protein sequence ID" value="KAJ5709002.1"/>
    <property type="molecule type" value="Genomic_DNA"/>
</dbReference>
<evidence type="ECO:0000259" key="2">
    <source>
        <dbReference type="Pfam" id="PF00144"/>
    </source>
</evidence>
<dbReference type="PANTHER" id="PTHR46825:SF14">
    <property type="entry name" value="BETA-LACTAMASE-RELATED DOMAIN-CONTAINING PROTEIN"/>
    <property type="match status" value="1"/>
</dbReference>
<reference evidence="4" key="2">
    <citation type="submission" date="2023-01" db="EMBL/GenBank/DDBJ databases">
        <authorList>
            <person name="Petersen C."/>
        </authorList>
    </citation>
    <scope>NUCLEOTIDE SEQUENCE</scope>
    <source>
        <strain evidence="4">IBT 17514</strain>
    </source>
</reference>
<evidence type="ECO:0000256" key="1">
    <source>
        <dbReference type="ARBA" id="ARBA00038215"/>
    </source>
</evidence>
<feature type="domain" description="Peptidase S12 Pab87-related C-terminal" evidence="3">
    <location>
        <begin position="412"/>
        <end position="517"/>
    </location>
</feature>
<dbReference type="Pfam" id="PF00144">
    <property type="entry name" value="Beta-lactamase"/>
    <property type="match status" value="1"/>
</dbReference>
<dbReference type="InterPro" id="IPR012338">
    <property type="entry name" value="Beta-lactam/transpept-like"/>
</dbReference>
<comment type="caution">
    <text evidence="4">The sequence shown here is derived from an EMBL/GenBank/DDBJ whole genome shotgun (WGS) entry which is preliminary data.</text>
</comment>
<organism evidence="4 5">
    <name type="scientific">Penicillium malachiteum</name>
    <dbReference type="NCBI Taxonomy" id="1324776"/>
    <lineage>
        <taxon>Eukaryota</taxon>
        <taxon>Fungi</taxon>
        <taxon>Dikarya</taxon>
        <taxon>Ascomycota</taxon>
        <taxon>Pezizomycotina</taxon>
        <taxon>Eurotiomycetes</taxon>
        <taxon>Eurotiomycetidae</taxon>
        <taxon>Eurotiales</taxon>
        <taxon>Aspergillaceae</taxon>
        <taxon>Penicillium</taxon>
    </lineage>
</organism>
<evidence type="ECO:0000313" key="5">
    <source>
        <dbReference type="Proteomes" id="UP001215712"/>
    </source>
</evidence>
<dbReference type="SUPFAM" id="SSF56601">
    <property type="entry name" value="beta-lactamase/transpeptidase-like"/>
    <property type="match status" value="1"/>
</dbReference>
<evidence type="ECO:0000313" key="4">
    <source>
        <dbReference type="EMBL" id="KAJ5709002.1"/>
    </source>
</evidence>